<dbReference type="RefSeq" id="WP_073076761.1">
    <property type="nucleotide sequence ID" value="NZ_FQXV01000003.1"/>
</dbReference>
<evidence type="ECO:0000259" key="4">
    <source>
        <dbReference type="PROSITE" id="PS50983"/>
    </source>
</evidence>
<evidence type="ECO:0000256" key="1">
    <source>
        <dbReference type="ARBA" id="ARBA00008814"/>
    </source>
</evidence>
<dbReference type="Pfam" id="PF01497">
    <property type="entry name" value="Peripla_BP_2"/>
    <property type="match status" value="1"/>
</dbReference>
<dbReference type="STRING" id="1123282.SAMN02745823_01209"/>
<proteinExistence type="inferred from homology"/>
<dbReference type="OrthoDB" id="9787830at2"/>
<keyword evidence="6" id="KW-1185">Reference proteome</keyword>
<dbReference type="PANTHER" id="PTHR30535">
    <property type="entry name" value="VITAMIN B12-BINDING PROTEIN"/>
    <property type="match status" value="1"/>
</dbReference>
<dbReference type="InterPro" id="IPR050902">
    <property type="entry name" value="ABC_Transporter_SBP"/>
</dbReference>
<feature type="region of interest" description="Disordered" evidence="2">
    <location>
        <begin position="31"/>
        <end position="58"/>
    </location>
</feature>
<evidence type="ECO:0000313" key="6">
    <source>
        <dbReference type="Proteomes" id="UP000183995"/>
    </source>
</evidence>
<feature type="signal peptide" evidence="3">
    <location>
        <begin position="1"/>
        <end position="25"/>
    </location>
</feature>
<dbReference type="PROSITE" id="PS50983">
    <property type="entry name" value="FE_B12_PBP"/>
    <property type="match status" value="1"/>
</dbReference>
<protein>
    <submittedName>
        <fullName evidence="5">Iron complex transport system substrate-binding protein</fullName>
    </submittedName>
</protein>
<dbReference type="PROSITE" id="PS51257">
    <property type="entry name" value="PROKAR_LIPOPROTEIN"/>
    <property type="match status" value="1"/>
</dbReference>
<sequence length="369" mass="38765">MKKTRKIASLTMVLCLLAALLAGCAGTGGTEANTASPSASPEASASASPSAESTGPQTVVDALGNSVQVPATVKSICATYPAADAIVLMLGGGDKLVATTDYNAKNALFARMLPKITTLPQPFADLTAGNVEQAMSLAPDVIITSGQSNLDILKNAGLTAVAVNTSSIKDLQFTVDLIGQILGGDAVQKAADLIDYYNANIELCTSRTDSIAEADRPTVFYSAGAVLTTEAIGSIVTEWIELAGGINVAAANGVKGMFVDVTQEELMKWDPDIIVCRDAATKDEYAKDPTLSKLSAVKNGKVYVNPMGLYTWCVRSADEAIQPLWAGTVIQPELFSDIDMVKETRDFHSKFYGLDLTDDEINAILFPAP</sequence>
<dbReference type="Proteomes" id="UP000183995">
    <property type="component" value="Unassembled WGS sequence"/>
</dbReference>
<dbReference type="InterPro" id="IPR002491">
    <property type="entry name" value="ABC_transptr_periplasmic_BD"/>
</dbReference>
<gene>
    <name evidence="5" type="ORF">SAMN02745823_01209</name>
</gene>
<organism evidence="5 6">
    <name type="scientific">Sporobacter termitidis DSM 10068</name>
    <dbReference type="NCBI Taxonomy" id="1123282"/>
    <lineage>
        <taxon>Bacteria</taxon>
        <taxon>Bacillati</taxon>
        <taxon>Bacillota</taxon>
        <taxon>Clostridia</taxon>
        <taxon>Eubacteriales</taxon>
        <taxon>Oscillospiraceae</taxon>
        <taxon>Sporobacter</taxon>
    </lineage>
</organism>
<keyword evidence="3" id="KW-0732">Signal</keyword>
<dbReference type="Gene3D" id="3.40.50.1980">
    <property type="entry name" value="Nitrogenase molybdenum iron protein domain"/>
    <property type="match status" value="2"/>
</dbReference>
<dbReference type="SUPFAM" id="SSF53807">
    <property type="entry name" value="Helical backbone' metal receptor"/>
    <property type="match status" value="1"/>
</dbReference>
<dbReference type="EMBL" id="FQXV01000003">
    <property type="protein sequence ID" value="SHH85526.1"/>
    <property type="molecule type" value="Genomic_DNA"/>
</dbReference>
<evidence type="ECO:0000313" key="5">
    <source>
        <dbReference type="EMBL" id="SHH85526.1"/>
    </source>
</evidence>
<evidence type="ECO:0000256" key="3">
    <source>
        <dbReference type="SAM" id="SignalP"/>
    </source>
</evidence>
<feature type="domain" description="Fe/B12 periplasmic-binding" evidence="4">
    <location>
        <begin position="75"/>
        <end position="338"/>
    </location>
</feature>
<reference evidence="5 6" key="1">
    <citation type="submission" date="2016-11" db="EMBL/GenBank/DDBJ databases">
        <authorList>
            <person name="Jaros S."/>
            <person name="Januszkiewicz K."/>
            <person name="Wedrychowicz H."/>
        </authorList>
    </citation>
    <scope>NUCLEOTIDE SEQUENCE [LARGE SCALE GENOMIC DNA]</scope>
    <source>
        <strain evidence="5 6">DSM 10068</strain>
    </source>
</reference>
<name>A0A1M5WDE8_9FIRM</name>
<comment type="similarity">
    <text evidence="1">Belongs to the bacterial solute-binding protein 8 family.</text>
</comment>
<dbReference type="PANTHER" id="PTHR30535:SF34">
    <property type="entry name" value="MOLYBDATE-BINDING PROTEIN MOLA"/>
    <property type="match status" value="1"/>
</dbReference>
<feature type="chain" id="PRO_5038901381" evidence="3">
    <location>
        <begin position="26"/>
        <end position="369"/>
    </location>
</feature>
<feature type="compositionally biased region" description="Low complexity" evidence="2">
    <location>
        <begin position="31"/>
        <end position="54"/>
    </location>
</feature>
<dbReference type="AlphaFoldDB" id="A0A1M5WDE8"/>
<evidence type="ECO:0000256" key="2">
    <source>
        <dbReference type="SAM" id="MobiDB-lite"/>
    </source>
</evidence>
<accession>A0A1M5WDE8</accession>
<dbReference type="Gene3D" id="1.20.58.2180">
    <property type="match status" value="1"/>
</dbReference>